<accession>A0ABS1BKV4</accession>
<evidence type="ECO:0000313" key="2">
    <source>
        <dbReference type="EMBL" id="MBK0383524.1"/>
    </source>
</evidence>
<reference evidence="2 3" key="1">
    <citation type="submission" date="2020-12" db="EMBL/GenBank/DDBJ databases">
        <title>Bacterial novel species Pedobacter sp. SD-b isolated from soil.</title>
        <authorList>
            <person name="Jung H.-Y."/>
        </authorList>
    </citation>
    <scope>NUCLEOTIDE SEQUENCE [LARGE SCALE GENOMIC DNA]</scope>
    <source>
        <strain evidence="2 3">SD-b</strain>
    </source>
</reference>
<dbReference type="SUPFAM" id="SSF52266">
    <property type="entry name" value="SGNH hydrolase"/>
    <property type="match status" value="1"/>
</dbReference>
<gene>
    <name evidence="2" type="ORF">I5M32_11205</name>
</gene>
<organism evidence="2 3">
    <name type="scientific">Pedobacter segetis</name>
    <dbReference type="NCBI Taxonomy" id="2793069"/>
    <lineage>
        <taxon>Bacteria</taxon>
        <taxon>Pseudomonadati</taxon>
        <taxon>Bacteroidota</taxon>
        <taxon>Sphingobacteriia</taxon>
        <taxon>Sphingobacteriales</taxon>
        <taxon>Sphingobacteriaceae</taxon>
        <taxon>Pedobacter</taxon>
    </lineage>
</organism>
<proteinExistence type="predicted"/>
<dbReference type="Pfam" id="PF13472">
    <property type="entry name" value="Lipase_GDSL_2"/>
    <property type="match status" value="1"/>
</dbReference>
<name>A0ABS1BKV4_9SPHI</name>
<sequence length="524" mass="58807">MKRVNDTLYDIIDSHTGENFNYSKVTTYADGSPMNDAKCDGVIYRKLGNEYFKKNIGSLNAVKSNAGGLIKSDDKPSVFKDACSIKRTESGFPYNGLVLTFRQPDGVLLQFNSPFNKQTTGLAYRIANGNSDDPDTVFSEWIYLHDDFLNTESYKRINTIIAFGDSITYGYGLATPEKDSWPAQLAQQLQLGLFNKAVSGSGCMVAFKQFKNTFIYPPYDNLTFLQIGFNDVRYSGSAPLTLYNSELIVNKLMGCISSMLAWSFLKYGMDAANSSGNDYSGLISRSITGTWQPFNPTDYTELSFSAKMPDAVRNGFPNGQPIYSNSPTSEIYFNITPYEEVAVLNYFLTNSPEKEGNFSVFVNNVLYKTIDTYVTDAIKADNDPDLNYSIVPCSLLIKLPKQTGNEIKIVLNSGSIRLDYFGVLKSSLETNMPFFVGSIPYMPDFFYISDQTNKLIQNYASLRILNLCQEFKDLNLPVFFVNVNNSYDANDSSQVLGDNIHPTAKGARNIKKLYEEYVKKYFKT</sequence>
<evidence type="ECO:0000313" key="3">
    <source>
        <dbReference type="Proteomes" id="UP000660024"/>
    </source>
</evidence>
<evidence type="ECO:0000259" key="1">
    <source>
        <dbReference type="Pfam" id="PF13472"/>
    </source>
</evidence>
<protein>
    <recommendedName>
        <fullName evidence="1">SGNH hydrolase-type esterase domain-containing protein</fullName>
    </recommendedName>
</protein>
<dbReference type="Proteomes" id="UP000660024">
    <property type="component" value="Unassembled WGS sequence"/>
</dbReference>
<dbReference type="RefSeq" id="WP_200586328.1">
    <property type="nucleotide sequence ID" value="NZ_JAEHFY010000014.1"/>
</dbReference>
<comment type="caution">
    <text evidence="2">The sequence shown here is derived from an EMBL/GenBank/DDBJ whole genome shotgun (WGS) entry which is preliminary data.</text>
</comment>
<dbReference type="InterPro" id="IPR036514">
    <property type="entry name" value="SGNH_hydro_sf"/>
</dbReference>
<keyword evidence="3" id="KW-1185">Reference proteome</keyword>
<dbReference type="Gene3D" id="3.40.50.1110">
    <property type="entry name" value="SGNH hydrolase"/>
    <property type="match status" value="1"/>
</dbReference>
<feature type="domain" description="SGNH hydrolase-type esterase" evidence="1">
    <location>
        <begin position="162"/>
        <end position="244"/>
    </location>
</feature>
<dbReference type="EMBL" id="JAEHFY010000014">
    <property type="protein sequence ID" value="MBK0383524.1"/>
    <property type="molecule type" value="Genomic_DNA"/>
</dbReference>
<dbReference type="InterPro" id="IPR013830">
    <property type="entry name" value="SGNH_hydro"/>
</dbReference>